<dbReference type="SMART" id="SM00228">
    <property type="entry name" value="PDZ"/>
    <property type="match status" value="1"/>
</dbReference>
<dbReference type="PANTHER" id="PTHR32060:SF30">
    <property type="entry name" value="CARBOXY-TERMINAL PROCESSING PROTEASE CTPA"/>
    <property type="match status" value="1"/>
</dbReference>
<dbReference type="SUPFAM" id="SSF52096">
    <property type="entry name" value="ClpP/crotonase"/>
    <property type="match status" value="1"/>
</dbReference>
<gene>
    <name evidence="3" type="ORF">SAMN05421687_103125</name>
</gene>
<dbReference type="RefSeq" id="WP_076557634.1">
    <property type="nucleotide sequence ID" value="NZ_FTOC01000003.1"/>
</dbReference>
<dbReference type="InterPro" id="IPR036034">
    <property type="entry name" value="PDZ_sf"/>
</dbReference>
<organism evidence="3 4">
    <name type="scientific">Salimicrobium flavidum</name>
    <dbReference type="NCBI Taxonomy" id="570947"/>
    <lineage>
        <taxon>Bacteria</taxon>
        <taxon>Bacillati</taxon>
        <taxon>Bacillota</taxon>
        <taxon>Bacilli</taxon>
        <taxon>Bacillales</taxon>
        <taxon>Bacillaceae</taxon>
        <taxon>Salimicrobium</taxon>
    </lineage>
</organism>
<dbReference type="Pfam" id="PF17820">
    <property type="entry name" value="PDZ_6"/>
    <property type="match status" value="1"/>
</dbReference>
<dbReference type="SUPFAM" id="SSF50156">
    <property type="entry name" value="PDZ domain-like"/>
    <property type="match status" value="1"/>
</dbReference>
<proteinExistence type="predicted"/>
<dbReference type="AlphaFoldDB" id="A0A1N7J100"/>
<dbReference type="OrthoDB" id="9812068at2"/>
<dbReference type="InterPro" id="IPR029045">
    <property type="entry name" value="ClpP/crotonase-like_dom_sf"/>
</dbReference>
<dbReference type="Gene3D" id="3.30.750.44">
    <property type="match status" value="1"/>
</dbReference>
<dbReference type="InterPro" id="IPR001478">
    <property type="entry name" value="PDZ"/>
</dbReference>
<keyword evidence="4" id="KW-1185">Reference proteome</keyword>
<feature type="chain" id="PRO_5012546234" evidence="1">
    <location>
        <begin position="24"/>
        <end position="443"/>
    </location>
</feature>
<feature type="domain" description="PDZ" evidence="2">
    <location>
        <begin position="73"/>
        <end position="147"/>
    </location>
</feature>
<accession>A0A1N7J100</accession>
<dbReference type="InterPro" id="IPR041489">
    <property type="entry name" value="PDZ_6"/>
</dbReference>
<dbReference type="GO" id="GO:0006508">
    <property type="term" value="P:proteolysis"/>
    <property type="evidence" value="ECO:0007669"/>
    <property type="project" value="InterPro"/>
</dbReference>
<dbReference type="InterPro" id="IPR005151">
    <property type="entry name" value="Tail-specific_protease"/>
</dbReference>
<dbReference type="CDD" id="cd06782">
    <property type="entry name" value="cpPDZ_CPP-like"/>
    <property type="match status" value="1"/>
</dbReference>
<dbReference type="GO" id="GO:0008236">
    <property type="term" value="F:serine-type peptidase activity"/>
    <property type="evidence" value="ECO:0007669"/>
    <property type="project" value="InterPro"/>
</dbReference>
<dbReference type="GO" id="GO:0007165">
    <property type="term" value="P:signal transduction"/>
    <property type="evidence" value="ECO:0007669"/>
    <property type="project" value="TreeGrafter"/>
</dbReference>
<feature type="signal peptide" evidence="1">
    <location>
        <begin position="1"/>
        <end position="23"/>
    </location>
</feature>
<evidence type="ECO:0000313" key="4">
    <source>
        <dbReference type="Proteomes" id="UP000187608"/>
    </source>
</evidence>
<dbReference type="Gene3D" id="3.90.226.10">
    <property type="entry name" value="2-enoyl-CoA Hydratase, Chain A, domain 1"/>
    <property type="match status" value="1"/>
</dbReference>
<protein>
    <submittedName>
        <fullName evidence="3">C-terminal peptidase (Prc)</fullName>
    </submittedName>
</protein>
<dbReference type="STRING" id="570947.SAMN05421687_103125"/>
<dbReference type="GO" id="GO:0004175">
    <property type="term" value="F:endopeptidase activity"/>
    <property type="evidence" value="ECO:0007669"/>
    <property type="project" value="TreeGrafter"/>
</dbReference>
<dbReference type="GO" id="GO:0030288">
    <property type="term" value="C:outer membrane-bounded periplasmic space"/>
    <property type="evidence" value="ECO:0007669"/>
    <property type="project" value="TreeGrafter"/>
</dbReference>
<reference evidence="4" key="1">
    <citation type="submission" date="2017-01" db="EMBL/GenBank/DDBJ databases">
        <authorList>
            <person name="Varghese N."/>
            <person name="Submissions S."/>
        </authorList>
    </citation>
    <scope>NUCLEOTIDE SEQUENCE [LARGE SCALE GENOMIC DNA]</scope>
    <source>
        <strain evidence="4">DSM 23127</strain>
    </source>
</reference>
<dbReference type="EMBL" id="FTOC01000003">
    <property type="protein sequence ID" value="SIS42891.1"/>
    <property type="molecule type" value="Genomic_DNA"/>
</dbReference>
<keyword evidence="1" id="KW-0732">Signal</keyword>
<dbReference type="SMART" id="SM00245">
    <property type="entry name" value="TSPc"/>
    <property type="match status" value="1"/>
</dbReference>
<dbReference type="Proteomes" id="UP000187608">
    <property type="component" value="Unassembled WGS sequence"/>
</dbReference>
<dbReference type="PROSITE" id="PS50106">
    <property type="entry name" value="PDZ"/>
    <property type="match status" value="1"/>
</dbReference>
<dbReference type="PANTHER" id="PTHR32060">
    <property type="entry name" value="TAIL-SPECIFIC PROTEASE"/>
    <property type="match status" value="1"/>
</dbReference>
<evidence type="ECO:0000259" key="2">
    <source>
        <dbReference type="PROSITE" id="PS50106"/>
    </source>
</evidence>
<dbReference type="Pfam" id="PF03572">
    <property type="entry name" value="Peptidase_S41"/>
    <property type="match status" value="1"/>
</dbReference>
<evidence type="ECO:0000313" key="3">
    <source>
        <dbReference type="EMBL" id="SIS42891.1"/>
    </source>
</evidence>
<sequence length="443" mass="48411">MKYILFTLLVTCLTLISAISVSATPDEAIKDIIRDHYVDTVSKDLLKEPAETIFSELDPYSRYVTREELDQLYNSIDQEITGIGITIQHNIIQSVIPGAPAEKAGLEGGDVIRKVDETSVEGMSETALGGLLQGEEGTALTLTVRRGDELLTFEVRRAEFSIPSVRTRQLAGDIGYMSISSFNSRLGEEISEILKENDAQHWILDFRNNPGGYVQAARQLAGFFPSAKDALLVEHRGVTGTWKAISQEESFPSTTSMLVNGSSASASEIAAGFYKDYNLGTIYGQTTFGKGLMQQAFEIEGAGAVLLSVNRFFTPDFHAIQGSGVTPDVKTYLPLLEAHFDALRSTTSFPAFKPIDEVREEKVFTVEVNRPTNLSSIAEHIEILQLGGYEVDATIKKVDSTTFKVNPETLVSGSEYVLTIEPGWTTVQGADAPGGILQRFSVK</sequence>
<name>A0A1N7J100_9BACI</name>
<evidence type="ECO:0000256" key="1">
    <source>
        <dbReference type="SAM" id="SignalP"/>
    </source>
</evidence>
<dbReference type="Gene3D" id="2.30.42.10">
    <property type="match status" value="1"/>
</dbReference>